<comment type="caution">
    <text evidence="6">The sequence shown here is derived from an EMBL/GenBank/DDBJ whole genome shotgun (WGS) entry which is preliminary data.</text>
</comment>
<dbReference type="SUPFAM" id="SSF55248">
    <property type="entry name" value="PCD-like"/>
    <property type="match status" value="1"/>
</dbReference>
<comment type="similarity">
    <text evidence="2">Belongs to the pterin-4-alpha-carbinolamine dehydratase family.</text>
</comment>
<dbReference type="EMBL" id="BJNY01000002">
    <property type="protein sequence ID" value="GED04991.1"/>
    <property type="molecule type" value="Genomic_DNA"/>
</dbReference>
<keyword evidence="7" id="KW-1185">Reference proteome</keyword>
<dbReference type="InterPro" id="IPR001533">
    <property type="entry name" value="Pterin_deHydtase"/>
</dbReference>
<dbReference type="OrthoDB" id="15077at2"/>
<proteinExistence type="inferred from homology"/>
<evidence type="ECO:0000313" key="7">
    <source>
        <dbReference type="Proteomes" id="UP000316612"/>
    </source>
</evidence>
<dbReference type="Gene3D" id="3.30.1360.20">
    <property type="entry name" value="Transcriptional coactivator/pterin dehydratase"/>
    <property type="match status" value="1"/>
</dbReference>
<accession>A0A4Y4DR61</accession>
<dbReference type="GO" id="GO:0008124">
    <property type="term" value="F:4-alpha-hydroxytetrahydrobiopterin dehydratase activity"/>
    <property type="evidence" value="ECO:0007669"/>
    <property type="project" value="UniProtKB-EC"/>
</dbReference>
<reference evidence="6 7" key="1">
    <citation type="submission" date="2019-06" db="EMBL/GenBank/DDBJ databases">
        <title>Whole genome shotgun sequence of Glutamicibacter uratoxydans NBRC 15515.</title>
        <authorList>
            <person name="Hosoyama A."/>
            <person name="Uohara A."/>
            <person name="Ohji S."/>
            <person name="Ichikawa N."/>
        </authorList>
    </citation>
    <scope>NUCLEOTIDE SEQUENCE [LARGE SCALE GENOMIC DNA]</scope>
    <source>
        <strain evidence="6 7">NBRC 15515</strain>
    </source>
</reference>
<dbReference type="PANTHER" id="PTHR12599">
    <property type="entry name" value="PTERIN-4-ALPHA-CARBINOLAMINE DEHYDRATASE"/>
    <property type="match status" value="1"/>
</dbReference>
<evidence type="ECO:0000256" key="5">
    <source>
        <dbReference type="ARBA" id="ARBA00023239"/>
    </source>
</evidence>
<keyword evidence="5" id="KW-0456">Lyase</keyword>
<evidence type="ECO:0000313" key="6">
    <source>
        <dbReference type="EMBL" id="GED04991.1"/>
    </source>
</evidence>
<dbReference type="AlphaFoldDB" id="A0A4Y4DR61"/>
<comment type="catalytic activity">
    <reaction evidence="1">
        <text>(4aS,6R)-4a-hydroxy-L-erythro-5,6,7,8-tetrahydrobiopterin = (6R)-L-erythro-6,7-dihydrobiopterin + H2O</text>
        <dbReference type="Rhea" id="RHEA:11920"/>
        <dbReference type="ChEBI" id="CHEBI:15377"/>
        <dbReference type="ChEBI" id="CHEBI:15642"/>
        <dbReference type="ChEBI" id="CHEBI:43120"/>
        <dbReference type="EC" id="4.2.1.96"/>
    </reaction>
</comment>
<dbReference type="Pfam" id="PF01329">
    <property type="entry name" value="Pterin_4a"/>
    <property type="match status" value="1"/>
</dbReference>
<evidence type="ECO:0000256" key="1">
    <source>
        <dbReference type="ARBA" id="ARBA00001554"/>
    </source>
</evidence>
<dbReference type="EC" id="4.2.1.96" evidence="3"/>
<dbReference type="InterPro" id="IPR036428">
    <property type="entry name" value="PCD_sf"/>
</dbReference>
<dbReference type="Proteomes" id="UP000316612">
    <property type="component" value="Unassembled WGS sequence"/>
</dbReference>
<dbReference type="PANTHER" id="PTHR12599:SF0">
    <property type="entry name" value="PTERIN-4-ALPHA-CARBINOLAMINE DEHYDRATASE"/>
    <property type="match status" value="1"/>
</dbReference>
<gene>
    <name evidence="6" type="ORF">AUR04nite_05230</name>
</gene>
<evidence type="ECO:0000256" key="3">
    <source>
        <dbReference type="ARBA" id="ARBA00013252"/>
    </source>
</evidence>
<evidence type="ECO:0000256" key="2">
    <source>
        <dbReference type="ARBA" id="ARBA00006472"/>
    </source>
</evidence>
<sequence>MADTGPLPKIQVQEHLDQLPEWQLDATGLRAAYRFESTATALEFIASAGLAAEQQNHHPKIVWCYENVQAEIAVNRIHGAAERDFRLALRISGIAAELGAVPDDPET</sequence>
<protein>
    <recommendedName>
        <fullName evidence="4">Putative pterin-4-alpha-carbinolamine dehydratase</fullName>
        <ecNumber evidence="3">4.2.1.96</ecNumber>
    </recommendedName>
</protein>
<evidence type="ECO:0000256" key="4">
    <source>
        <dbReference type="ARBA" id="ARBA00021735"/>
    </source>
</evidence>
<organism evidence="6 7">
    <name type="scientific">Glutamicibacter uratoxydans</name>
    <name type="common">Arthrobacter uratoxydans</name>
    <dbReference type="NCBI Taxonomy" id="43667"/>
    <lineage>
        <taxon>Bacteria</taxon>
        <taxon>Bacillati</taxon>
        <taxon>Actinomycetota</taxon>
        <taxon>Actinomycetes</taxon>
        <taxon>Micrococcales</taxon>
        <taxon>Micrococcaceae</taxon>
        <taxon>Glutamicibacter</taxon>
    </lineage>
</organism>
<dbReference type="RefSeq" id="WP_141361641.1">
    <property type="nucleotide sequence ID" value="NZ_BAAAJL010000003.1"/>
</dbReference>
<name>A0A4Y4DR61_GLUUR</name>
<dbReference type="GO" id="GO:0006729">
    <property type="term" value="P:tetrahydrobiopterin biosynthetic process"/>
    <property type="evidence" value="ECO:0007669"/>
    <property type="project" value="InterPro"/>
</dbReference>